<evidence type="ECO:0000256" key="1">
    <source>
        <dbReference type="SAM" id="MobiDB-lite"/>
    </source>
</evidence>
<dbReference type="Pfam" id="PF10115">
    <property type="entry name" value="HlyU"/>
    <property type="match status" value="1"/>
</dbReference>
<dbReference type="RefSeq" id="WP_307425577.1">
    <property type="nucleotide sequence ID" value="NZ_JAUSVK010000001.1"/>
</dbReference>
<dbReference type="Proteomes" id="UP001237448">
    <property type="component" value="Unassembled WGS sequence"/>
</dbReference>
<evidence type="ECO:0008006" key="4">
    <source>
        <dbReference type="Google" id="ProtNLM"/>
    </source>
</evidence>
<protein>
    <recommendedName>
        <fullName evidence="4">Transcriptional activator HlyU</fullName>
    </recommendedName>
</protein>
<keyword evidence="3" id="KW-1185">Reference proteome</keyword>
<reference evidence="2 3" key="1">
    <citation type="submission" date="2023-07" db="EMBL/GenBank/DDBJ databases">
        <title>Genomic Encyclopedia of Type Strains, Phase IV (KMG-IV): sequencing the most valuable type-strain genomes for metagenomic binning, comparative biology and taxonomic classification.</title>
        <authorList>
            <person name="Goeker M."/>
        </authorList>
    </citation>
    <scope>NUCLEOTIDE SEQUENCE [LARGE SCALE GENOMIC DNA]</scope>
    <source>
        <strain evidence="2 3">DSM 5896</strain>
    </source>
</reference>
<dbReference type="EMBL" id="JAUSVK010000001">
    <property type="protein sequence ID" value="MDQ0392144.1"/>
    <property type="molecule type" value="Genomic_DNA"/>
</dbReference>
<feature type="region of interest" description="Disordered" evidence="1">
    <location>
        <begin position="13"/>
        <end position="35"/>
    </location>
</feature>
<gene>
    <name evidence="2" type="ORF">J3R73_001936</name>
</gene>
<sequence length="99" mass="10837">MASFLKSISSLLGGRREAAADEPAEAEGHEHKGFTIRAAPYKEAGQYQTAGVIEKDVNGTPKSHKFIRADRFASLDDAVQFSLAKGRQLVDEQGERLFD</sequence>
<evidence type="ECO:0000313" key="2">
    <source>
        <dbReference type="EMBL" id="MDQ0392144.1"/>
    </source>
</evidence>
<comment type="caution">
    <text evidence="2">The sequence shown here is derived from an EMBL/GenBank/DDBJ whole genome shotgun (WGS) entry which is preliminary data.</text>
</comment>
<evidence type="ECO:0000313" key="3">
    <source>
        <dbReference type="Proteomes" id="UP001237448"/>
    </source>
</evidence>
<dbReference type="InterPro" id="IPR018772">
    <property type="entry name" value="Transcription_activator_HlyU"/>
</dbReference>
<name>A0ABU0FDA5_9HYPH</name>
<proteinExistence type="predicted"/>
<accession>A0ABU0FDA5</accession>
<organism evidence="2 3">
    <name type="scientific">Labrys monachus</name>
    <dbReference type="NCBI Taxonomy" id="217067"/>
    <lineage>
        <taxon>Bacteria</taxon>
        <taxon>Pseudomonadati</taxon>
        <taxon>Pseudomonadota</taxon>
        <taxon>Alphaproteobacteria</taxon>
        <taxon>Hyphomicrobiales</taxon>
        <taxon>Xanthobacteraceae</taxon>
        <taxon>Labrys</taxon>
    </lineage>
</organism>